<name>A0A6V7JRJ2_9HYME</name>
<dbReference type="PANTHER" id="PTHR28599">
    <property type="entry name" value="SMALL INTEGRAL MEMBRANE PROTEIN 12"/>
    <property type="match status" value="1"/>
</dbReference>
<dbReference type="GO" id="GO:0016020">
    <property type="term" value="C:membrane"/>
    <property type="evidence" value="ECO:0007669"/>
    <property type="project" value="UniProtKB-SubCell"/>
</dbReference>
<dbReference type="EMBL" id="CADCXW020000018">
    <property type="protein sequence ID" value="CAD1554058.1"/>
    <property type="molecule type" value="Genomic_DNA"/>
</dbReference>
<dbReference type="PANTHER" id="PTHR28599:SF1">
    <property type="entry name" value="SMALL INTEGRAL MEMBRANE PROTEIN 12"/>
    <property type="match status" value="1"/>
</dbReference>
<comment type="subcellular location">
    <subcellularLocation>
        <location evidence="1">Membrane</location>
        <topology evidence="1">Single-pass membrane protein</topology>
    </subcellularLocation>
</comment>
<dbReference type="InterPro" id="IPR031933">
    <property type="entry name" value="UPF0767"/>
</dbReference>
<evidence type="ECO:0008006" key="8">
    <source>
        <dbReference type="Google" id="ProtNLM"/>
    </source>
</evidence>
<evidence type="ECO:0000256" key="1">
    <source>
        <dbReference type="ARBA" id="ARBA00004167"/>
    </source>
</evidence>
<keyword evidence="5 6" id="KW-0472">Membrane</keyword>
<keyword evidence="3 6" id="KW-0812">Transmembrane</keyword>
<evidence type="ECO:0000256" key="5">
    <source>
        <dbReference type="ARBA" id="ARBA00023136"/>
    </source>
</evidence>
<dbReference type="AlphaFoldDB" id="A0A6V7JRJ2"/>
<proteinExistence type="inferred from homology"/>
<sequence length="80" mass="8943">MWPWVMGILRRYVPMATVPFAGVVGCIGYYVEGWLSDKYTPAAGSIKDQRDDRLLENIDSTTVKKKHSPLEVNLSPSLSS</sequence>
<reference evidence="7" key="1">
    <citation type="submission" date="2020-07" db="EMBL/GenBank/DDBJ databases">
        <authorList>
            <person name="Ferguson B K."/>
        </authorList>
    </citation>
    <scope>NUCLEOTIDE SEQUENCE</scope>
    <source>
        <strain evidence="7">L06</strain>
    </source>
</reference>
<feature type="transmembrane region" description="Helical" evidence="6">
    <location>
        <begin position="12"/>
        <end position="31"/>
    </location>
</feature>
<gene>
    <name evidence="7" type="ORF">BBRV_LOCUS58514</name>
</gene>
<organism evidence="7">
    <name type="scientific">Bracon brevicornis</name>
    <dbReference type="NCBI Taxonomy" id="1563983"/>
    <lineage>
        <taxon>Eukaryota</taxon>
        <taxon>Metazoa</taxon>
        <taxon>Ecdysozoa</taxon>
        <taxon>Arthropoda</taxon>
        <taxon>Hexapoda</taxon>
        <taxon>Insecta</taxon>
        <taxon>Pterygota</taxon>
        <taxon>Neoptera</taxon>
        <taxon>Endopterygota</taxon>
        <taxon>Hymenoptera</taxon>
        <taxon>Apocrita</taxon>
        <taxon>Ichneumonoidea</taxon>
        <taxon>Braconidae</taxon>
        <taxon>Braconinae</taxon>
        <taxon>Bracon</taxon>
    </lineage>
</organism>
<evidence type="ECO:0000256" key="4">
    <source>
        <dbReference type="ARBA" id="ARBA00022989"/>
    </source>
</evidence>
<protein>
    <recommendedName>
        <fullName evidence="8">Small integral membrane protein 12</fullName>
    </recommendedName>
</protein>
<evidence type="ECO:0000313" key="7">
    <source>
        <dbReference type="EMBL" id="CAD1554058.1"/>
    </source>
</evidence>
<evidence type="ECO:0000256" key="6">
    <source>
        <dbReference type="SAM" id="Phobius"/>
    </source>
</evidence>
<comment type="similarity">
    <text evidence="2">Belongs to the SMIM12 family.</text>
</comment>
<keyword evidence="4 6" id="KW-1133">Transmembrane helix</keyword>
<evidence type="ECO:0000256" key="2">
    <source>
        <dbReference type="ARBA" id="ARBA00007304"/>
    </source>
</evidence>
<dbReference type="Pfam" id="PF15990">
    <property type="entry name" value="UPF0767"/>
    <property type="match status" value="1"/>
</dbReference>
<accession>A0A6V7JRJ2</accession>
<evidence type="ECO:0000256" key="3">
    <source>
        <dbReference type="ARBA" id="ARBA00022692"/>
    </source>
</evidence>